<dbReference type="InterPro" id="IPR002560">
    <property type="entry name" value="Transposase_DDE"/>
</dbReference>
<feature type="domain" description="Transposase IS204/IS1001/IS1096/IS1165 DDE" evidence="1">
    <location>
        <begin position="48"/>
        <end position="286"/>
    </location>
</feature>
<dbReference type="EMBL" id="AP025523">
    <property type="protein sequence ID" value="BDE05032.1"/>
    <property type="molecule type" value="Genomic_DNA"/>
</dbReference>
<dbReference type="Pfam" id="PF13542">
    <property type="entry name" value="HTH_Tnp_ISL3"/>
    <property type="match status" value="1"/>
</dbReference>
<dbReference type="AlphaFoldDB" id="A0AAN1XVE6"/>
<sequence length="302" mass="35384">MAIALLLEMSVAAVARRLGISWDQVDSIMLRAVERGKQRRLPRLVRHLGIDEKAVKKRHRYFTIVSDLDRGEVLWVGRGRKRESIDAFYDGLSHEQLHAIEGIAMDMWQPYFESTVAHVPDAARKIVFDKYHITAYLTKAVDLTRRAMMRDKTLDRTALKGTKYSWLRSFANLDRDERRDLSALRSQYKRLGRAWSMKEHFTEFWRYRRESAARRFFADWYRWATHSQLPEMISVARTLKRHFANIITYIRKPITNAAAESLNSKIQMIKFRARGYRNEGRFAAAILFHCGGLDLLPAHPKS</sequence>
<accession>A0AAN1XVE6</accession>
<dbReference type="InterPro" id="IPR032877">
    <property type="entry name" value="Transposase_HTH"/>
</dbReference>
<evidence type="ECO:0000313" key="4">
    <source>
        <dbReference type="Proteomes" id="UP001317532"/>
    </source>
</evidence>
<evidence type="ECO:0000259" key="1">
    <source>
        <dbReference type="Pfam" id="PF01610"/>
    </source>
</evidence>
<gene>
    <name evidence="3" type="ORF">WPS_03080</name>
</gene>
<organism evidence="3 4">
    <name type="scientific">Vulcanimicrobium alpinum</name>
    <dbReference type="NCBI Taxonomy" id="3016050"/>
    <lineage>
        <taxon>Bacteria</taxon>
        <taxon>Bacillati</taxon>
        <taxon>Vulcanimicrobiota</taxon>
        <taxon>Vulcanimicrobiia</taxon>
        <taxon>Vulcanimicrobiales</taxon>
        <taxon>Vulcanimicrobiaceae</taxon>
        <taxon>Vulcanimicrobium</taxon>
    </lineage>
</organism>
<dbReference type="NCBIfam" id="NF033550">
    <property type="entry name" value="transpos_ISL3"/>
    <property type="match status" value="1"/>
</dbReference>
<dbReference type="PANTHER" id="PTHR33498:SF1">
    <property type="entry name" value="TRANSPOSASE FOR INSERTION SEQUENCE ELEMENT IS1557"/>
    <property type="match status" value="1"/>
</dbReference>
<dbReference type="PANTHER" id="PTHR33498">
    <property type="entry name" value="TRANSPOSASE FOR INSERTION SEQUENCE ELEMENT IS1557"/>
    <property type="match status" value="1"/>
</dbReference>
<name>A0AAN1XVE6_UNVUL</name>
<dbReference type="KEGG" id="vab:WPS_03080"/>
<protein>
    <submittedName>
        <fullName evidence="3">ISL3 family transposase</fullName>
    </submittedName>
</protein>
<dbReference type="Proteomes" id="UP001317532">
    <property type="component" value="Chromosome"/>
</dbReference>
<evidence type="ECO:0000313" key="3">
    <source>
        <dbReference type="EMBL" id="BDE05032.1"/>
    </source>
</evidence>
<keyword evidence="4" id="KW-1185">Reference proteome</keyword>
<proteinExistence type="predicted"/>
<evidence type="ECO:0000259" key="2">
    <source>
        <dbReference type="Pfam" id="PF13542"/>
    </source>
</evidence>
<dbReference type="Pfam" id="PF01610">
    <property type="entry name" value="DDE_Tnp_ISL3"/>
    <property type="match status" value="1"/>
</dbReference>
<dbReference type="InterPro" id="IPR047951">
    <property type="entry name" value="Transpos_ISL3"/>
</dbReference>
<reference evidence="3 4" key="1">
    <citation type="journal article" date="2022" name="ISME Commun">
        <title>Vulcanimicrobium alpinus gen. nov. sp. nov., the first cultivated representative of the candidate phylum 'Eremiobacterota', is a metabolically versatile aerobic anoxygenic phototroph.</title>
        <authorList>
            <person name="Yabe S."/>
            <person name="Muto K."/>
            <person name="Abe K."/>
            <person name="Yokota A."/>
            <person name="Staudigel H."/>
            <person name="Tebo B.M."/>
        </authorList>
    </citation>
    <scope>NUCLEOTIDE SEQUENCE [LARGE SCALE GENOMIC DNA]</scope>
    <source>
        <strain evidence="3 4">WC8-2</strain>
    </source>
</reference>
<feature type="domain" description="Transposase IS204/IS1001/IS1096/IS1165 helix-turn-helix" evidence="2">
    <location>
        <begin position="2"/>
        <end position="33"/>
    </location>
</feature>